<dbReference type="AlphaFoldDB" id="A0A7J6QUA5"/>
<dbReference type="EMBL" id="JABANM010026994">
    <property type="protein sequence ID" value="KAF4712055.1"/>
    <property type="molecule type" value="Genomic_DNA"/>
</dbReference>
<comment type="caution">
    <text evidence="1">The sequence shown here is derived from an EMBL/GenBank/DDBJ whole genome shotgun (WGS) entry which is preliminary data.</text>
</comment>
<reference evidence="1 2" key="1">
    <citation type="submission" date="2020-04" db="EMBL/GenBank/DDBJ databases">
        <title>Perkinsus olseni comparative genomics.</title>
        <authorList>
            <person name="Bogema D.R."/>
        </authorList>
    </citation>
    <scope>NUCLEOTIDE SEQUENCE [LARGE SCALE GENOMIC DNA]</scope>
    <source>
        <strain evidence="1">ATCC PRA-205</strain>
    </source>
</reference>
<name>A0A7J6QUA5_PEROL</name>
<accession>A0A7J6QUA5</accession>
<protein>
    <submittedName>
        <fullName evidence="1">Uncharacterized protein</fullName>
    </submittedName>
</protein>
<evidence type="ECO:0000313" key="1">
    <source>
        <dbReference type="EMBL" id="KAF4712055.1"/>
    </source>
</evidence>
<organism evidence="1 2">
    <name type="scientific">Perkinsus olseni</name>
    <name type="common">Perkinsus atlanticus</name>
    <dbReference type="NCBI Taxonomy" id="32597"/>
    <lineage>
        <taxon>Eukaryota</taxon>
        <taxon>Sar</taxon>
        <taxon>Alveolata</taxon>
        <taxon>Perkinsozoa</taxon>
        <taxon>Perkinsea</taxon>
        <taxon>Perkinsida</taxon>
        <taxon>Perkinsidae</taxon>
        <taxon>Perkinsus</taxon>
    </lineage>
</organism>
<gene>
    <name evidence="1" type="ORF">FOZ62_002773</name>
</gene>
<evidence type="ECO:0000313" key="2">
    <source>
        <dbReference type="Proteomes" id="UP000574390"/>
    </source>
</evidence>
<dbReference type="Proteomes" id="UP000574390">
    <property type="component" value="Unassembled WGS sequence"/>
</dbReference>
<proteinExistence type="predicted"/>
<feature type="non-terminal residue" evidence="1">
    <location>
        <position position="1"/>
    </location>
</feature>
<sequence length="306" mass="34590">HHMGKCPKRGTRLDLATCKCSLCKKSGHNAMFGELCEEKLKHLRLKLNMTDYEGFVCANCGSKPTFRALDSSLSPGGRFKTSLIDVTFYKGSGVIDEWSVSDDFGLGDHAPICFDFLEPLPGGFSQRTRCPSEQNLRDFNYYRCNWGAYKDHLETMKPNWGTASIESSSDLISRGDALVKLIQSAAALASPKKRSYSNQADARPKFFDQELRRKRAELKRAERVQSPSRRALRNEYRRLVISKKEEVLKKSFENLEDGHISNVFRAARGGASRTPARLLEDDNTIEQSANRLADHYIGDRSVLLDR</sequence>